<name>A0A1T5IC76_9FIRM</name>
<organism evidence="1 2">
    <name type="scientific">Maledivibacter halophilus</name>
    <dbReference type="NCBI Taxonomy" id="36842"/>
    <lineage>
        <taxon>Bacteria</taxon>
        <taxon>Bacillati</taxon>
        <taxon>Bacillota</taxon>
        <taxon>Clostridia</taxon>
        <taxon>Peptostreptococcales</taxon>
        <taxon>Caminicellaceae</taxon>
        <taxon>Maledivibacter</taxon>
    </lineage>
</organism>
<proteinExistence type="predicted"/>
<keyword evidence="2" id="KW-1185">Reference proteome</keyword>
<dbReference type="STRING" id="36842.SAMN02194393_00199"/>
<accession>A0A1T5IC76</accession>
<reference evidence="1 2" key="1">
    <citation type="submission" date="2017-02" db="EMBL/GenBank/DDBJ databases">
        <authorList>
            <person name="Peterson S.W."/>
        </authorList>
    </citation>
    <scope>NUCLEOTIDE SEQUENCE [LARGE SCALE GENOMIC DNA]</scope>
    <source>
        <strain evidence="1 2">M1</strain>
    </source>
</reference>
<evidence type="ECO:0000313" key="1">
    <source>
        <dbReference type="EMBL" id="SKC36791.1"/>
    </source>
</evidence>
<dbReference type="AlphaFoldDB" id="A0A1T5IC76"/>
<protein>
    <submittedName>
        <fullName evidence="1">Uncharacterized protein</fullName>
    </submittedName>
</protein>
<dbReference type="Proteomes" id="UP000190285">
    <property type="component" value="Unassembled WGS sequence"/>
</dbReference>
<sequence length="36" mass="4206">MDFDMTIYGGIYNLKNDDKKTYEETEELGSISINKE</sequence>
<gene>
    <name evidence="1" type="ORF">SAMN02194393_00199</name>
</gene>
<evidence type="ECO:0000313" key="2">
    <source>
        <dbReference type="Proteomes" id="UP000190285"/>
    </source>
</evidence>
<dbReference type="EMBL" id="FUZT01000001">
    <property type="protein sequence ID" value="SKC36791.1"/>
    <property type="molecule type" value="Genomic_DNA"/>
</dbReference>